<keyword evidence="1" id="KW-0472">Membrane</keyword>
<dbReference type="GO" id="GO:0042802">
    <property type="term" value="F:identical protein binding"/>
    <property type="evidence" value="ECO:0007669"/>
    <property type="project" value="TreeGrafter"/>
</dbReference>
<feature type="transmembrane region" description="Helical" evidence="1">
    <location>
        <begin position="102"/>
        <end position="123"/>
    </location>
</feature>
<dbReference type="PANTHER" id="PTHR40448">
    <property type="entry name" value="TWO-COMPONENT SENSOR HISTIDINE KINASE"/>
    <property type="match status" value="1"/>
</dbReference>
<reference evidence="2" key="1">
    <citation type="submission" date="2020-10" db="EMBL/GenBank/DDBJ databases">
        <authorList>
            <person name="Gilroy R."/>
        </authorList>
    </citation>
    <scope>NUCLEOTIDE SEQUENCE</scope>
    <source>
        <strain evidence="2">CHK176-22527</strain>
    </source>
</reference>
<evidence type="ECO:0000256" key="1">
    <source>
        <dbReference type="SAM" id="Phobius"/>
    </source>
</evidence>
<feature type="transmembrane region" description="Helical" evidence="1">
    <location>
        <begin position="41"/>
        <end position="61"/>
    </location>
</feature>
<organism evidence="2 3">
    <name type="scientific">Candidatus Allocopromorpha excrementavium</name>
    <dbReference type="NCBI Taxonomy" id="2840741"/>
    <lineage>
        <taxon>Bacteria</taxon>
        <taxon>Bacillati</taxon>
        <taxon>Bacillota</taxon>
        <taxon>Clostridia</taxon>
        <taxon>Eubacteriales</taxon>
        <taxon>Eubacteriaceae</taxon>
        <taxon>Eubacteriaceae incertae sedis</taxon>
        <taxon>Candidatus Allocopromorpha</taxon>
    </lineage>
</organism>
<name>A0A9D1KUT3_9FIRM</name>
<dbReference type="InterPro" id="IPR036890">
    <property type="entry name" value="HATPase_C_sf"/>
</dbReference>
<dbReference type="PANTHER" id="PTHR40448:SF1">
    <property type="entry name" value="TWO-COMPONENT SENSOR HISTIDINE KINASE"/>
    <property type="match status" value="1"/>
</dbReference>
<reference evidence="2" key="2">
    <citation type="journal article" date="2021" name="PeerJ">
        <title>Extensive microbial diversity within the chicken gut microbiome revealed by metagenomics and culture.</title>
        <authorList>
            <person name="Gilroy R."/>
            <person name="Ravi A."/>
            <person name="Getino M."/>
            <person name="Pursley I."/>
            <person name="Horton D.L."/>
            <person name="Alikhan N.F."/>
            <person name="Baker D."/>
            <person name="Gharbi K."/>
            <person name="Hall N."/>
            <person name="Watson M."/>
            <person name="Adriaenssens E.M."/>
            <person name="Foster-Nyarko E."/>
            <person name="Jarju S."/>
            <person name="Secka A."/>
            <person name="Antonio M."/>
            <person name="Oren A."/>
            <person name="Chaudhuri R.R."/>
            <person name="La Ragione R."/>
            <person name="Hildebrand F."/>
            <person name="Pallen M.J."/>
        </authorList>
    </citation>
    <scope>NUCLEOTIDE SEQUENCE</scope>
    <source>
        <strain evidence="2">CHK176-22527</strain>
    </source>
</reference>
<keyword evidence="1" id="KW-0812">Transmembrane</keyword>
<feature type="non-terminal residue" evidence="2">
    <location>
        <position position="265"/>
    </location>
</feature>
<evidence type="ECO:0000313" key="3">
    <source>
        <dbReference type="Proteomes" id="UP000824159"/>
    </source>
</evidence>
<evidence type="ECO:0000313" key="2">
    <source>
        <dbReference type="EMBL" id="HIT99348.1"/>
    </source>
</evidence>
<gene>
    <name evidence="2" type="ORF">IAD12_03735</name>
</gene>
<keyword evidence="1" id="KW-1133">Transmembrane helix</keyword>
<proteinExistence type="predicted"/>
<feature type="transmembrane region" description="Helical" evidence="1">
    <location>
        <begin position="73"/>
        <end position="96"/>
    </location>
</feature>
<sequence>MTLTYRGDWRIKIVAAVLVGGLNAVLEDVAYRLLISLGTEYIYALTAAVTDLLFFMCMLLARKITDFKKGQTIMISEWIAVILIPAFSVLFSALVLDQCRSGRTAFFGGLCILILNLAVFYLLDNLTRLRREQFERFILDKEGKAYELQFKELLEEDKKIRSIRHDIKNHLFVLREMSSKNDFSGIDEYIMALDEMIKDSEPLVKTGNVVIDSILNGKLSFVKNKFGIEPETHISVSSNIAVEKHDICIILGNLLDNAIEALEEC</sequence>
<dbReference type="AlphaFoldDB" id="A0A9D1KUT3"/>
<accession>A0A9D1KUT3</accession>
<protein>
    <submittedName>
        <fullName evidence="2">GHKL domain-containing protein</fullName>
    </submittedName>
</protein>
<feature type="transmembrane region" description="Helical" evidence="1">
    <location>
        <begin position="12"/>
        <end position="35"/>
    </location>
</feature>
<dbReference type="EMBL" id="DVLX01000040">
    <property type="protein sequence ID" value="HIT99348.1"/>
    <property type="molecule type" value="Genomic_DNA"/>
</dbReference>
<comment type="caution">
    <text evidence="2">The sequence shown here is derived from an EMBL/GenBank/DDBJ whole genome shotgun (WGS) entry which is preliminary data.</text>
</comment>
<dbReference type="Gene3D" id="3.30.565.10">
    <property type="entry name" value="Histidine kinase-like ATPase, C-terminal domain"/>
    <property type="match status" value="1"/>
</dbReference>
<dbReference type="Proteomes" id="UP000824159">
    <property type="component" value="Unassembled WGS sequence"/>
</dbReference>